<dbReference type="PANTHER" id="PTHR34611">
    <property type="match status" value="1"/>
</dbReference>
<dbReference type="AlphaFoldDB" id="A0A7X1BJS1"/>
<sequence length="307" mass="35271">MERLPTTPHDADFRQMLTQKEVARDFLQIHLPRAFLNICDMETLTLESGSFIEDDLRTCYSDILYSLQTTHGPGYVYALIEHQSKPDKLMAFRLMRYAVAAMQHHLNAGHKTLPLVVPVLFYHGTESPWPYTLNWHQLFSEPQLAKALYGNEFALVDLTIMPDNQIIQHQRVAMLELLQKHIRQRDLSELLDQLITLLTQDRLTEYQLDVLINYMLKAGNTTEPGVLVRQLAQSAPQYKEQLMTIAEWLEEKGRAEGMQQGLEKGLEEGRQAEARDIAQKMLARGLEPDLITHLTGLTQEELTALTH</sequence>
<dbReference type="Pfam" id="PF04754">
    <property type="entry name" value="Transposase_31"/>
    <property type="match status" value="1"/>
</dbReference>
<gene>
    <name evidence="3" type="ORF">H7I73_01080</name>
</gene>
<name>A0A7X1BJS1_9ENTR</name>
<feature type="domain" description="Transposase (putative) YhgA-like" evidence="2">
    <location>
        <begin position="7"/>
        <end position="207"/>
    </location>
</feature>
<dbReference type="EMBL" id="JACLAG010000001">
    <property type="protein sequence ID" value="MBC2618235.1"/>
    <property type="molecule type" value="Genomic_DNA"/>
</dbReference>
<dbReference type="InterPro" id="IPR051699">
    <property type="entry name" value="Rpn/YhgA-like_nuclease"/>
</dbReference>
<dbReference type="Proteomes" id="UP000548504">
    <property type="component" value="Unassembled WGS sequence"/>
</dbReference>
<dbReference type="NCBIfam" id="TIGR01784">
    <property type="entry name" value="T_den_put_tspse"/>
    <property type="match status" value="1"/>
</dbReference>
<accession>A0A7X1BJS1</accession>
<dbReference type="GO" id="GO:1990238">
    <property type="term" value="F:double-stranded DNA endonuclease activity"/>
    <property type="evidence" value="ECO:0007669"/>
    <property type="project" value="TreeGrafter"/>
</dbReference>
<protein>
    <submittedName>
        <fullName evidence="3">Rpn family recombination-promoting nuclease/putative transposase</fullName>
    </submittedName>
</protein>
<evidence type="ECO:0000313" key="4">
    <source>
        <dbReference type="Proteomes" id="UP000548504"/>
    </source>
</evidence>
<evidence type="ECO:0000313" key="3">
    <source>
        <dbReference type="EMBL" id="MBC2618235.1"/>
    </source>
</evidence>
<dbReference type="InterPro" id="IPR006842">
    <property type="entry name" value="Transposase_31"/>
</dbReference>
<comment type="caution">
    <text evidence="3">The sequence shown here is derived from an EMBL/GenBank/DDBJ whole genome shotgun (WGS) entry which is preliminary data.</text>
</comment>
<proteinExistence type="inferred from homology"/>
<dbReference type="GO" id="GO:0006310">
    <property type="term" value="P:DNA recombination"/>
    <property type="evidence" value="ECO:0007669"/>
    <property type="project" value="TreeGrafter"/>
</dbReference>
<evidence type="ECO:0000256" key="1">
    <source>
        <dbReference type="ARBA" id="ARBA00009787"/>
    </source>
</evidence>
<dbReference type="RefSeq" id="WP_185655548.1">
    <property type="nucleotide sequence ID" value="NZ_JACLAG010000001.1"/>
</dbReference>
<evidence type="ECO:0000259" key="2">
    <source>
        <dbReference type="Pfam" id="PF04754"/>
    </source>
</evidence>
<comment type="similarity">
    <text evidence="1">Belongs to the Rpn/YhgA-like nuclease family.</text>
</comment>
<reference evidence="3 4" key="1">
    <citation type="submission" date="2020-08" db="EMBL/GenBank/DDBJ databases">
        <title>Emergence and comparative genomics analysis of Citrobacter in Fennec fox imported from North Africa to China.</title>
        <authorList>
            <person name="Zheng B."/>
        </authorList>
    </citation>
    <scope>NUCLEOTIDE SEQUENCE [LARGE SCALE GENOMIC DNA]</scope>
    <source>
        <strain evidence="3 4">FF141</strain>
    </source>
</reference>
<organism evidence="3 4">
    <name type="scientific">Citrobacter cronae</name>
    <dbReference type="NCBI Taxonomy" id="1748967"/>
    <lineage>
        <taxon>Bacteria</taxon>
        <taxon>Pseudomonadati</taxon>
        <taxon>Pseudomonadota</taxon>
        <taxon>Gammaproteobacteria</taxon>
        <taxon>Enterobacterales</taxon>
        <taxon>Enterobacteriaceae</taxon>
        <taxon>Citrobacter</taxon>
        <taxon>Citrobacter freundii complex</taxon>
    </lineage>
</organism>
<dbReference type="PANTHER" id="PTHR34611:SF2">
    <property type="entry name" value="INACTIVE RECOMBINATION-PROMOTING NUCLEASE-LIKE PROTEIN RPNE-RELATED"/>
    <property type="match status" value="1"/>
</dbReference>
<dbReference type="InterPro" id="IPR010106">
    <property type="entry name" value="RpnA"/>
</dbReference>